<evidence type="ECO:0000313" key="2">
    <source>
        <dbReference type="Proteomes" id="UP001501079"/>
    </source>
</evidence>
<evidence type="ECO:0000313" key="1">
    <source>
        <dbReference type="EMBL" id="GAA4168789.1"/>
    </source>
</evidence>
<gene>
    <name evidence="1" type="ORF">GCM10022287_04520</name>
</gene>
<accession>A0ABP7ZRS3</accession>
<comment type="caution">
    <text evidence="1">The sequence shown here is derived from an EMBL/GenBank/DDBJ whole genome shotgun (WGS) entry which is preliminary data.</text>
</comment>
<dbReference type="RefSeq" id="WP_344751647.1">
    <property type="nucleotide sequence ID" value="NZ_BAABBW010000001.1"/>
</dbReference>
<dbReference type="Proteomes" id="UP001501079">
    <property type="component" value="Unassembled WGS sequence"/>
</dbReference>
<reference evidence="2" key="1">
    <citation type="journal article" date="2019" name="Int. J. Syst. Evol. Microbiol.">
        <title>The Global Catalogue of Microorganisms (GCM) 10K type strain sequencing project: providing services to taxonomists for standard genome sequencing and annotation.</title>
        <authorList>
            <consortium name="The Broad Institute Genomics Platform"/>
            <consortium name="The Broad Institute Genome Sequencing Center for Infectious Disease"/>
            <person name="Wu L."/>
            <person name="Ma J."/>
        </authorList>
    </citation>
    <scope>NUCLEOTIDE SEQUENCE [LARGE SCALE GENOMIC DNA]</scope>
    <source>
        <strain evidence="2">JCM 17591</strain>
    </source>
</reference>
<name>A0ABP7ZRS3_9MICO</name>
<protein>
    <recommendedName>
        <fullName evidence="3">Secreted peptide</fullName>
    </recommendedName>
</protein>
<keyword evidence="2" id="KW-1185">Reference proteome</keyword>
<proteinExistence type="predicted"/>
<sequence length="77" mass="8124">MPLVLVPVLSVVLVLSLPVPVVLPVSVEAEDVLDSWWRKTRPSAAVIPKATSPAPLTIAAAARFPRVRMSIGSPLSS</sequence>
<evidence type="ECO:0008006" key="3">
    <source>
        <dbReference type="Google" id="ProtNLM"/>
    </source>
</evidence>
<dbReference type="EMBL" id="BAABBW010000001">
    <property type="protein sequence ID" value="GAA4168789.1"/>
    <property type="molecule type" value="Genomic_DNA"/>
</dbReference>
<organism evidence="1 2">
    <name type="scientific">Gryllotalpicola koreensis</name>
    <dbReference type="NCBI Taxonomy" id="993086"/>
    <lineage>
        <taxon>Bacteria</taxon>
        <taxon>Bacillati</taxon>
        <taxon>Actinomycetota</taxon>
        <taxon>Actinomycetes</taxon>
        <taxon>Micrococcales</taxon>
        <taxon>Microbacteriaceae</taxon>
        <taxon>Gryllotalpicola</taxon>
    </lineage>
</organism>